<dbReference type="EMBL" id="KB742627">
    <property type="protein sequence ID" value="EOB06259.1"/>
    <property type="molecule type" value="Genomic_DNA"/>
</dbReference>
<evidence type="ECO:0000256" key="1">
    <source>
        <dbReference type="SAM" id="MobiDB-lite"/>
    </source>
</evidence>
<protein>
    <submittedName>
        <fullName evidence="2">Uncharacterized protein</fullName>
    </submittedName>
</protein>
<organism evidence="2 3">
    <name type="scientific">Anas platyrhynchos</name>
    <name type="common">Mallard</name>
    <name type="synonym">Anas boschas</name>
    <dbReference type="NCBI Taxonomy" id="8839"/>
    <lineage>
        <taxon>Eukaryota</taxon>
        <taxon>Metazoa</taxon>
        <taxon>Chordata</taxon>
        <taxon>Craniata</taxon>
        <taxon>Vertebrata</taxon>
        <taxon>Euteleostomi</taxon>
        <taxon>Archelosauria</taxon>
        <taxon>Archosauria</taxon>
        <taxon>Dinosauria</taxon>
        <taxon>Saurischia</taxon>
        <taxon>Theropoda</taxon>
        <taxon>Coelurosauria</taxon>
        <taxon>Aves</taxon>
        <taxon>Neognathae</taxon>
        <taxon>Galloanserae</taxon>
        <taxon>Anseriformes</taxon>
        <taxon>Anatidae</taxon>
        <taxon>Anatinae</taxon>
        <taxon>Anas</taxon>
    </lineage>
</organism>
<gene>
    <name evidence="2" type="ORF">Anapl_07762</name>
</gene>
<reference evidence="3" key="1">
    <citation type="journal article" date="2013" name="Nat. Genet.">
        <title>The duck genome and transcriptome provide insight into an avian influenza virus reservoir species.</title>
        <authorList>
            <person name="Huang Y."/>
            <person name="Li Y."/>
            <person name="Burt D.W."/>
            <person name="Chen H."/>
            <person name="Zhang Y."/>
            <person name="Qian W."/>
            <person name="Kim H."/>
            <person name="Gan S."/>
            <person name="Zhao Y."/>
            <person name="Li J."/>
            <person name="Yi K."/>
            <person name="Feng H."/>
            <person name="Zhu P."/>
            <person name="Li B."/>
            <person name="Liu Q."/>
            <person name="Fairley S."/>
            <person name="Magor K.E."/>
            <person name="Du Z."/>
            <person name="Hu X."/>
            <person name="Goodman L."/>
            <person name="Tafer H."/>
            <person name="Vignal A."/>
            <person name="Lee T."/>
            <person name="Kim K.W."/>
            <person name="Sheng Z."/>
            <person name="An Y."/>
            <person name="Searle S."/>
            <person name="Herrero J."/>
            <person name="Groenen M.A."/>
            <person name="Crooijmans R.P."/>
            <person name="Faraut T."/>
            <person name="Cai Q."/>
            <person name="Webster R.G."/>
            <person name="Aldridge J.R."/>
            <person name="Warren W.C."/>
            <person name="Bartschat S."/>
            <person name="Kehr S."/>
            <person name="Marz M."/>
            <person name="Stadler P.F."/>
            <person name="Smith J."/>
            <person name="Kraus R.H."/>
            <person name="Zhao Y."/>
            <person name="Ren L."/>
            <person name="Fei J."/>
            <person name="Morisson M."/>
            <person name="Kaiser P."/>
            <person name="Griffin D.K."/>
            <person name="Rao M."/>
            <person name="Pitel F."/>
            <person name="Wang J."/>
            <person name="Li N."/>
        </authorList>
    </citation>
    <scope>NUCLEOTIDE SEQUENCE [LARGE SCALE GENOMIC DNA]</scope>
</reference>
<dbReference type="AlphaFoldDB" id="R0LKN4"/>
<proteinExistence type="predicted"/>
<keyword evidence="3" id="KW-1185">Reference proteome</keyword>
<dbReference type="Proteomes" id="UP000296049">
    <property type="component" value="Unassembled WGS sequence"/>
</dbReference>
<evidence type="ECO:0000313" key="2">
    <source>
        <dbReference type="EMBL" id="EOB06259.1"/>
    </source>
</evidence>
<name>R0LKN4_ANAPL</name>
<evidence type="ECO:0000313" key="3">
    <source>
        <dbReference type="Proteomes" id="UP000296049"/>
    </source>
</evidence>
<sequence>MSSRDLRSSAVPKKASQCPVTAAALGRQTPGNFGQPEGGAGALQQFQWLTASKDTSDGDILGKVTRTDLSKEEDTALADRHLAWFACTRSTLQRECLLNLNSCEEWRRRSGLVFCEWMCPRLPVQSVRHSVVTLYCTHLVLGSAANAAAGLVSTFCMRASGTMVLIIPDSFHIPWQPDLPLTALCGIADQAADAAGRGITYPQFKKRYSSGLSDLYSNRKQSKSSRLQIFRWNIPTFLLVPSPRDDVAPNEESAESILDE</sequence>
<accession>R0LKN4</accession>
<feature type="region of interest" description="Disordered" evidence="1">
    <location>
        <begin position="1"/>
        <end position="21"/>
    </location>
</feature>